<accession>A0A7G2CUJ3</accession>
<gene>
    <name evidence="6" type="ORF">ADEAN_001014800</name>
</gene>
<evidence type="ECO:0000256" key="3">
    <source>
        <dbReference type="ARBA" id="ARBA00023136"/>
    </source>
</evidence>
<keyword evidence="5" id="KW-0813">Transport</keyword>
<dbReference type="Gene3D" id="1.50.40.10">
    <property type="entry name" value="Mitochondrial carrier domain"/>
    <property type="match status" value="1"/>
</dbReference>
<keyword evidence="7" id="KW-1185">Reference proteome</keyword>
<dbReference type="OrthoDB" id="250329at2759"/>
<feature type="repeat" description="Solcar" evidence="4">
    <location>
        <begin position="121"/>
        <end position="206"/>
    </location>
</feature>
<dbReference type="EMBL" id="LR877171">
    <property type="protein sequence ID" value="CAD2222604.1"/>
    <property type="molecule type" value="Genomic_DNA"/>
</dbReference>
<evidence type="ECO:0000256" key="1">
    <source>
        <dbReference type="ARBA" id="ARBA00004141"/>
    </source>
</evidence>
<evidence type="ECO:0000256" key="4">
    <source>
        <dbReference type="PROSITE-ProRule" id="PRU00282"/>
    </source>
</evidence>
<dbReference type="GO" id="GO:0016020">
    <property type="term" value="C:membrane"/>
    <property type="evidence" value="ECO:0007669"/>
    <property type="project" value="UniProtKB-SubCell"/>
</dbReference>
<feature type="repeat" description="Solcar" evidence="4">
    <location>
        <begin position="232"/>
        <end position="314"/>
    </location>
</feature>
<dbReference type="Pfam" id="PF00153">
    <property type="entry name" value="Mito_carr"/>
    <property type="match status" value="2"/>
</dbReference>
<evidence type="ECO:0000313" key="7">
    <source>
        <dbReference type="Proteomes" id="UP000515908"/>
    </source>
</evidence>
<sequence>MISSIESTLLDDAVKPHEHTNSINRSYSDLSQPHFMFYAMVLCAARTAAQQPINLALARKQTCWTSNCQSTFAVLRNVFQQEGRWRGLSKGMLAMTAGCALSEVIYLSLFEFGRERLRLSSEAARDASAAYLADAVSRTVYVPLTIISFRQMASRGSVNPSMWRVSQQMYSERGWRTVFAGYGTTIVVGCQWTAVWWAVYAQLKHVLYESTGPLLAHPSLAFLPEGLRSSSDNLALNSIASVVTSASTAALFNPYMVVRTNLQVVERATVWSVTSQLYRARGVAAFFSGLKLNMCACVLDGFLASTCYEYAKLWADRSHRRDDTTAAPREMEEEMLQTI</sequence>
<comment type="similarity">
    <text evidence="5">Belongs to the mitochondrial carrier (TC 2.A.29) family.</text>
</comment>
<dbReference type="PROSITE" id="PS50920">
    <property type="entry name" value="SOLCAR"/>
    <property type="match status" value="2"/>
</dbReference>
<evidence type="ECO:0000313" key="6">
    <source>
        <dbReference type="EMBL" id="CAD2222604.1"/>
    </source>
</evidence>
<proteinExistence type="inferred from homology"/>
<reference evidence="6 7" key="1">
    <citation type="submission" date="2020-08" db="EMBL/GenBank/DDBJ databases">
        <authorList>
            <person name="Newling K."/>
            <person name="Davey J."/>
            <person name="Forrester S."/>
        </authorList>
    </citation>
    <scope>NUCLEOTIDE SEQUENCE [LARGE SCALE GENOMIC DNA]</scope>
    <source>
        <strain evidence="7">Crithidia deanei Carvalho (ATCC PRA-265)</strain>
    </source>
</reference>
<dbReference type="InterPro" id="IPR018108">
    <property type="entry name" value="MCP_transmembrane"/>
</dbReference>
<dbReference type="PANTHER" id="PTHR46080:SF7">
    <property type="entry name" value="CARRIER PROTEIN, PUTATIVE-RELATED"/>
    <property type="match status" value="1"/>
</dbReference>
<evidence type="ECO:0000256" key="2">
    <source>
        <dbReference type="ARBA" id="ARBA00022692"/>
    </source>
</evidence>
<dbReference type="InterPro" id="IPR023395">
    <property type="entry name" value="MCP_dom_sf"/>
</dbReference>
<comment type="subcellular location">
    <subcellularLocation>
        <location evidence="1">Membrane</location>
        <topology evidence="1">Multi-pass membrane protein</topology>
    </subcellularLocation>
</comment>
<evidence type="ECO:0000256" key="5">
    <source>
        <dbReference type="RuleBase" id="RU000488"/>
    </source>
</evidence>
<dbReference type="AlphaFoldDB" id="A0A7G2CUJ3"/>
<name>A0A7G2CUJ3_9TRYP</name>
<dbReference type="PANTHER" id="PTHR46080">
    <property type="entry name" value="MITOCHONDRIAL SUBSTRATE CARRIER FAMILY PROTEIN J"/>
    <property type="match status" value="1"/>
</dbReference>
<protein>
    <submittedName>
        <fullName evidence="6">Mitochondrial carrier protein, putative</fullName>
    </submittedName>
</protein>
<dbReference type="VEuPathDB" id="TriTrypDB:ADEAN_001014800"/>
<keyword evidence="2 4" id="KW-0812">Transmembrane</keyword>
<dbReference type="SUPFAM" id="SSF103506">
    <property type="entry name" value="Mitochondrial carrier"/>
    <property type="match status" value="1"/>
</dbReference>
<organism evidence="6 7">
    <name type="scientific">Angomonas deanei</name>
    <dbReference type="NCBI Taxonomy" id="59799"/>
    <lineage>
        <taxon>Eukaryota</taxon>
        <taxon>Discoba</taxon>
        <taxon>Euglenozoa</taxon>
        <taxon>Kinetoplastea</taxon>
        <taxon>Metakinetoplastina</taxon>
        <taxon>Trypanosomatida</taxon>
        <taxon>Trypanosomatidae</taxon>
        <taxon>Strigomonadinae</taxon>
        <taxon>Angomonas</taxon>
    </lineage>
</organism>
<keyword evidence="3 4" id="KW-0472">Membrane</keyword>
<dbReference type="Proteomes" id="UP000515908">
    <property type="component" value="Chromosome 27"/>
</dbReference>